<evidence type="ECO:0000256" key="2">
    <source>
        <dbReference type="ARBA" id="ARBA00023136"/>
    </source>
</evidence>
<evidence type="ECO:0000313" key="7">
    <source>
        <dbReference type="EMBL" id="AIJ47998.1"/>
    </source>
</evidence>
<evidence type="ECO:0000256" key="1">
    <source>
        <dbReference type="ARBA" id="ARBA00022729"/>
    </source>
</evidence>
<keyword evidence="5" id="KW-0812">Transmembrane</keyword>
<dbReference type="PANTHER" id="PTHR34512:SF30">
    <property type="entry name" value="OUTER MEMBRANE PROTEIN ASSEMBLY FACTOR BAMB"/>
    <property type="match status" value="1"/>
</dbReference>
<proteinExistence type="inferred from homology"/>
<keyword evidence="1 4" id="KW-0732">Signal</keyword>
<keyword evidence="2 4" id="KW-0472">Membrane</keyword>
<keyword evidence="3 4" id="KW-0998">Cell outer membrane</keyword>
<dbReference type="KEGG" id="ctes:O987_19505"/>
<keyword evidence="5" id="KW-1133">Transmembrane helix</keyword>
<dbReference type="GO" id="GO:0043165">
    <property type="term" value="P:Gram-negative-bacterium-type cell outer membrane assembly"/>
    <property type="evidence" value="ECO:0007669"/>
    <property type="project" value="UniProtKB-UniRule"/>
</dbReference>
<organism evidence="7 8">
    <name type="scientific">Comamonas testosteroni TK102</name>
    <dbReference type="NCBI Taxonomy" id="1392005"/>
    <lineage>
        <taxon>Bacteria</taxon>
        <taxon>Pseudomonadati</taxon>
        <taxon>Pseudomonadota</taxon>
        <taxon>Betaproteobacteria</taxon>
        <taxon>Burkholderiales</taxon>
        <taxon>Comamonadaceae</taxon>
        <taxon>Comamonas</taxon>
    </lineage>
</organism>
<dbReference type="EMBL" id="CP006704">
    <property type="protein sequence ID" value="AIJ47998.1"/>
    <property type="molecule type" value="Genomic_DNA"/>
</dbReference>
<dbReference type="Gene3D" id="2.130.10.10">
    <property type="entry name" value="YVTN repeat-like/Quinoprotein amine dehydrogenase"/>
    <property type="match status" value="1"/>
</dbReference>
<dbReference type="SUPFAM" id="SSF50998">
    <property type="entry name" value="Quinoprotein alcohol dehydrogenase-like"/>
    <property type="match status" value="1"/>
</dbReference>
<protein>
    <recommendedName>
        <fullName evidence="4">Outer membrane protein assembly factor BamB</fullName>
    </recommendedName>
</protein>
<dbReference type="HOGENOM" id="CLU_027480_0_1_4"/>
<dbReference type="InterPro" id="IPR011047">
    <property type="entry name" value="Quinoprotein_ADH-like_sf"/>
</dbReference>
<sequence>MKTFAHQVKSAAPAAQSAARVLVLTAVAASLAACSMFGGKDKPKPQDLGPNPAKIAVHQAWSAKLGSEVPLAMPALVQGNTVTVVTKDGSVTTLDGNTGSQLGKFSAGEPLTTGVGSDGQRTAVVTRSNQLMVFAEGKQLWKNNLNAAVYTPPLVAGGRVFVMAADRSLAAFDANTGRELWSVEGPSNEPLILRQPGVLQAVGNNLVVGVSGRLAGVDPDNGSVRWMAPLAAPRGTNDVERLVDLVGPVSRVDSSVCARAFQASVGCVDVSTANVRWTQTSKGSDGVAGDEQAVFGAESNGTVQAWNRADGQRLWSIDKLQYRKLTAPLVLGRSVVLADDLGTVHMLSREDGSALARLETDKAGVATSPVVAANTLVVVSRSGTVYGFKPD</sequence>
<dbReference type="Pfam" id="PF13360">
    <property type="entry name" value="PQQ_2"/>
    <property type="match status" value="1"/>
</dbReference>
<gene>
    <name evidence="4" type="primary">bamB</name>
    <name evidence="7" type="ORF">O987_19505</name>
</gene>
<keyword evidence="4" id="KW-0449">Lipoprotein</keyword>
<dbReference type="InterPro" id="IPR015943">
    <property type="entry name" value="WD40/YVTN_repeat-like_dom_sf"/>
</dbReference>
<accession>A0A076PQI2</accession>
<comment type="similarity">
    <text evidence="4">Belongs to the BamB family.</text>
</comment>
<dbReference type="GO" id="GO:0009279">
    <property type="term" value="C:cell outer membrane"/>
    <property type="evidence" value="ECO:0007669"/>
    <property type="project" value="UniProtKB-SubCell"/>
</dbReference>
<dbReference type="PANTHER" id="PTHR34512">
    <property type="entry name" value="CELL SURFACE PROTEIN"/>
    <property type="match status" value="1"/>
</dbReference>
<evidence type="ECO:0000256" key="3">
    <source>
        <dbReference type="ARBA" id="ARBA00023237"/>
    </source>
</evidence>
<dbReference type="HAMAP" id="MF_00923">
    <property type="entry name" value="OM_assembly_BamB"/>
    <property type="match status" value="1"/>
</dbReference>
<dbReference type="PROSITE" id="PS51257">
    <property type="entry name" value="PROKAR_LIPOPROTEIN"/>
    <property type="match status" value="1"/>
</dbReference>
<dbReference type="RefSeq" id="WP_003053324.1">
    <property type="nucleotide sequence ID" value="NZ_CP006704.1"/>
</dbReference>
<dbReference type="SMART" id="SM00564">
    <property type="entry name" value="PQQ"/>
    <property type="match status" value="5"/>
</dbReference>
<dbReference type="AlphaFoldDB" id="A0A076PQI2"/>
<feature type="transmembrane region" description="Helical" evidence="5">
    <location>
        <begin position="21"/>
        <end position="39"/>
    </location>
</feature>
<dbReference type="InterPro" id="IPR002372">
    <property type="entry name" value="PQQ_rpt_dom"/>
</dbReference>
<feature type="domain" description="Pyrrolo-quinoline quinone repeat" evidence="6">
    <location>
        <begin position="87"/>
        <end position="316"/>
    </location>
</feature>
<name>A0A076PQI2_COMTE</name>
<dbReference type="NCBIfam" id="TIGR03300">
    <property type="entry name" value="assembly_YfgL"/>
    <property type="match status" value="1"/>
</dbReference>
<comment type="function">
    <text evidence="4">Part of the outer membrane protein assembly complex, which is involved in assembly and insertion of beta-barrel proteins into the outer membrane.</text>
</comment>
<dbReference type="GO" id="GO:0051205">
    <property type="term" value="P:protein insertion into membrane"/>
    <property type="evidence" value="ECO:0007669"/>
    <property type="project" value="UniProtKB-UniRule"/>
</dbReference>
<evidence type="ECO:0000259" key="6">
    <source>
        <dbReference type="Pfam" id="PF13360"/>
    </source>
</evidence>
<evidence type="ECO:0000256" key="4">
    <source>
        <dbReference type="HAMAP-Rule" id="MF_00923"/>
    </source>
</evidence>
<dbReference type="InterPro" id="IPR017687">
    <property type="entry name" value="BamB"/>
</dbReference>
<dbReference type="Proteomes" id="UP000028782">
    <property type="component" value="Chromosome"/>
</dbReference>
<evidence type="ECO:0000313" key="8">
    <source>
        <dbReference type="Proteomes" id="UP000028782"/>
    </source>
</evidence>
<keyword evidence="4" id="KW-0564">Palmitate</keyword>
<dbReference type="InterPro" id="IPR018391">
    <property type="entry name" value="PQQ_b-propeller_rpt"/>
</dbReference>
<reference evidence="7 8" key="1">
    <citation type="journal article" date="2014" name="Genome Announc.">
        <title>Complete Genome Sequence of Polychlorinated Biphenyl Degrader Comamonas testosteroni TK102 (NBRC 109938).</title>
        <authorList>
            <person name="Fukuda K."/>
            <person name="Hosoyama A."/>
            <person name="Tsuchikane K."/>
            <person name="Ohji S."/>
            <person name="Yamazoe A."/>
            <person name="Fujita N."/>
            <person name="Shintani M."/>
            <person name="Kimbara K."/>
        </authorList>
    </citation>
    <scope>NUCLEOTIDE SEQUENCE [LARGE SCALE GENOMIC DNA]</scope>
    <source>
        <strain evidence="7">TK102</strain>
    </source>
</reference>
<comment type="subunit">
    <text evidence="4">Part of the Bam complex.</text>
</comment>
<comment type="subcellular location">
    <subcellularLocation>
        <location evidence="4">Cell outer membrane</location>
        <topology evidence="4">Lipid-anchor</topology>
    </subcellularLocation>
</comment>
<evidence type="ECO:0000256" key="5">
    <source>
        <dbReference type="SAM" id="Phobius"/>
    </source>
</evidence>